<reference evidence="2" key="1">
    <citation type="submission" date="2018-06" db="EMBL/GenBank/DDBJ databases">
        <authorList>
            <person name="Zhirakovskaya E."/>
        </authorList>
    </citation>
    <scope>NUCLEOTIDE SEQUENCE</scope>
</reference>
<evidence type="ECO:0000256" key="1">
    <source>
        <dbReference type="SAM" id="MobiDB-lite"/>
    </source>
</evidence>
<evidence type="ECO:0000313" key="2">
    <source>
        <dbReference type="EMBL" id="VAW36681.1"/>
    </source>
</evidence>
<gene>
    <name evidence="2" type="ORF">MNBD_DELTA02-656</name>
</gene>
<organism evidence="2">
    <name type="scientific">hydrothermal vent metagenome</name>
    <dbReference type="NCBI Taxonomy" id="652676"/>
    <lineage>
        <taxon>unclassified sequences</taxon>
        <taxon>metagenomes</taxon>
        <taxon>ecological metagenomes</taxon>
    </lineage>
</organism>
<dbReference type="AlphaFoldDB" id="A0A3B0V0W3"/>
<proteinExistence type="predicted"/>
<name>A0A3B0V0W3_9ZZZZ</name>
<feature type="compositionally biased region" description="Basic and acidic residues" evidence="1">
    <location>
        <begin position="53"/>
        <end position="85"/>
    </location>
</feature>
<protein>
    <submittedName>
        <fullName evidence="2">Uncharacterized protein</fullName>
    </submittedName>
</protein>
<accession>A0A3B0V0W3</accession>
<dbReference type="EMBL" id="UOEZ01000043">
    <property type="protein sequence ID" value="VAW36681.1"/>
    <property type="molecule type" value="Genomic_DNA"/>
</dbReference>
<sequence length="145" mass="15777">MGIFKRYFVVMLIAFFTVAASGSVAMAHCGNSEHGRDSAGIAKKMDGCNHIHSTKEKKHDDHKNIDKKTHGSYDADHNDSTHSRGEGQTSSCIDCGAGLCHTQNIVTAETSAVFYVTLKNLHIEKVINPEAVYIAIIPDPPNHIS</sequence>
<feature type="region of interest" description="Disordered" evidence="1">
    <location>
        <begin position="53"/>
        <end position="87"/>
    </location>
</feature>